<sequence>MSGGVSVKPEISSYQDDPQVQQRRWRILIILNLFTFMATLDGSIVNVALPSISNSLGLELGHAQWISSIYLMAICSFILLFGRLGDIFGKIRIFRIGTIVFVAGSLLCGLSGSLAALIAARIVQAIGASMTMANSQGIVTDIFPSSERGKALGLVGTFVSLGSIAGPGVGGLMVSSLGWESIFWINVPIGLIAILLGAKLLPGDIRTSKKSIDGAGSLLFAGFIVSLVAAILIGQEIGYGDWRILALLVFAAASFLIFLRTESRIGEPMLDLGLFRNPLFSLSILCGFLVFVSMFCYNIIAPFYLQSILGLSPSNAGWIMMIYPLVMVVVAPLSGAMSDRFGSEWLTFIGLLLMIGAQAGLAALQEGSALLTVGGCIALLGLGGGMFQSPNNSLVMSTVPRPRLGVAGSVNSLIRNLGMVTGIAVATTTLFGVMSGEAGYRVTGLIPDRPDIFLSGMHVVFTVAASVCVVGALLTGWRLLNRKRGGHDRHEVGGSKEHGAGSPSGSGTARAANGKP</sequence>
<dbReference type="NCBIfam" id="TIGR00711">
    <property type="entry name" value="efflux_EmrB"/>
    <property type="match status" value="1"/>
</dbReference>
<keyword evidence="6 9" id="KW-1133">Transmembrane helix</keyword>
<comment type="similarity">
    <text evidence="2">Belongs to the major facilitator superfamily. EmrB family.</text>
</comment>
<organism evidence="11 12">
    <name type="scientific">Saccharibacillus alkalitolerans</name>
    <dbReference type="NCBI Taxonomy" id="2705290"/>
    <lineage>
        <taxon>Bacteria</taxon>
        <taxon>Bacillati</taxon>
        <taxon>Bacillota</taxon>
        <taxon>Bacilli</taxon>
        <taxon>Bacillales</taxon>
        <taxon>Paenibacillaceae</taxon>
        <taxon>Saccharibacillus</taxon>
    </lineage>
</organism>
<feature type="transmembrane region" description="Helical" evidence="9">
    <location>
        <begin position="182"/>
        <end position="202"/>
    </location>
</feature>
<dbReference type="InterPro" id="IPR011701">
    <property type="entry name" value="MFS"/>
</dbReference>
<name>A0ABX0F9N2_9BACL</name>
<evidence type="ECO:0000256" key="9">
    <source>
        <dbReference type="SAM" id="Phobius"/>
    </source>
</evidence>
<evidence type="ECO:0000256" key="1">
    <source>
        <dbReference type="ARBA" id="ARBA00004651"/>
    </source>
</evidence>
<dbReference type="PANTHER" id="PTHR42718">
    <property type="entry name" value="MAJOR FACILITATOR SUPERFAMILY MULTIDRUG TRANSPORTER MFSC"/>
    <property type="match status" value="1"/>
</dbReference>
<evidence type="ECO:0000256" key="4">
    <source>
        <dbReference type="ARBA" id="ARBA00022475"/>
    </source>
</evidence>
<evidence type="ECO:0000256" key="8">
    <source>
        <dbReference type="SAM" id="MobiDB-lite"/>
    </source>
</evidence>
<feature type="transmembrane region" description="Helical" evidence="9">
    <location>
        <begin position="369"/>
        <end position="387"/>
    </location>
</feature>
<evidence type="ECO:0000256" key="6">
    <source>
        <dbReference type="ARBA" id="ARBA00022989"/>
    </source>
</evidence>
<dbReference type="Pfam" id="PF07690">
    <property type="entry name" value="MFS_1"/>
    <property type="match status" value="1"/>
</dbReference>
<feature type="transmembrane region" description="Helical" evidence="9">
    <location>
        <begin position="279"/>
        <end position="304"/>
    </location>
</feature>
<keyword evidence="4" id="KW-1003">Cell membrane</keyword>
<evidence type="ECO:0000259" key="10">
    <source>
        <dbReference type="PROSITE" id="PS50850"/>
    </source>
</evidence>
<evidence type="ECO:0000313" key="12">
    <source>
        <dbReference type="Proteomes" id="UP000800303"/>
    </source>
</evidence>
<evidence type="ECO:0000256" key="7">
    <source>
        <dbReference type="ARBA" id="ARBA00023136"/>
    </source>
</evidence>
<feature type="transmembrane region" description="Helical" evidence="9">
    <location>
        <begin position="61"/>
        <end position="81"/>
    </location>
</feature>
<gene>
    <name evidence="11" type="ORF">GYN08_20170</name>
</gene>
<feature type="region of interest" description="Disordered" evidence="8">
    <location>
        <begin position="485"/>
        <end position="516"/>
    </location>
</feature>
<feature type="transmembrane region" description="Helical" evidence="9">
    <location>
        <begin position="413"/>
        <end position="432"/>
    </location>
</feature>
<dbReference type="SUPFAM" id="SSF103473">
    <property type="entry name" value="MFS general substrate transporter"/>
    <property type="match status" value="1"/>
</dbReference>
<feature type="transmembrane region" description="Helical" evidence="9">
    <location>
        <begin position="452"/>
        <end position="474"/>
    </location>
</feature>
<comment type="subcellular location">
    <subcellularLocation>
        <location evidence="1">Cell membrane</location>
        <topology evidence="1">Multi-pass membrane protein</topology>
    </subcellularLocation>
</comment>
<dbReference type="CDD" id="cd17321">
    <property type="entry name" value="MFS_MMR_MDR_like"/>
    <property type="match status" value="1"/>
</dbReference>
<keyword evidence="3" id="KW-0813">Transport</keyword>
<feature type="domain" description="Major facilitator superfamily (MFS) profile" evidence="10">
    <location>
        <begin position="27"/>
        <end position="483"/>
    </location>
</feature>
<protein>
    <submittedName>
        <fullName evidence="11">MFS transporter</fullName>
    </submittedName>
</protein>
<feature type="compositionally biased region" description="Basic and acidic residues" evidence="8">
    <location>
        <begin position="488"/>
        <end position="499"/>
    </location>
</feature>
<dbReference type="InterPro" id="IPR020846">
    <property type="entry name" value="MFS_dom"/>
</dbReference>
<accession>A0ABX0F9N2</accession>
<feature type="transmembrane region" description="Helical" evidence="9">
    <location>
        <begin position="345"/>
        <end position="363"/>
    </location>
</feature>
<dbReference type="EMBL" id="JAAFGS010000009">
    <property type="protein sequence ID" value="NGZ77612.1"/>
    <property type="molecule type" value="Genomic_DNA"/>
</dbReference>
<feature type="transmembrane region" description="Helical" evidence="9">
    <location>
        <begin position="240"/>
        <end position="259"/>
    </location>
</feature>
<keyword evidence="7 9" id="KW-0472">Membrane</keyword>
<comment type="caution">
    <text evidence="11">The sequence shown here is derived from an EMBL/GenBank/DDBJ whole genome shotgun (WGS) entry which is preliminary data.</text>
</comment>
<dbReference type="PRINTS" id="PR01036">
    <property type="entry name" value="TCRTETB"/>
</dbReference>
<dbReference type="InterPro" id="IPR004638">
    <property type="entry name" value="EmrB-like"/>
</dbReference>
<feature type="transmembrane region" description="Helical" evidence="9">
    <location>
        <begin position="27"/>
        <end position="49"/>
    </location>
</feature>
<dbReference type="PANTHER" id="PTHR42718:SF9">
    <property type="entry name" value="MAJOR FACILITATOR SUPERFAMILY MULTIDRUG TRANSPORTER MFSC"/>
    <property type="match status" value="1"/>
</dbReference>
<evidence type="ECO:0000256" key="3">
    <source>
        <dbReference type="ARBA" id="ARBA00022448"/>
    </source>
</evidence>
<feature type="transmembrane region" description="Helical" evidence="9">
    <location>
        <begin position="214"/>
        <end position="234"/>
    </location>
</feature>
<dbReference type="InterPro" id="IPR036259">
    <property type="entry name" value="MFS_trans_sf"/>
</dbReference>
<feature type="transmembrane region" description="Helical" evidence="9">
    <location>
        <begin position="316"/>
        <end position="333"/>
    </location>
</feature>
<evidence type="ECO:0000256" key="5">
    <source>
        <dbReference type="ARBA" id="ARBA00022692"/>
    </source>
</evidence>
<dbReference type="Gene3D" id="1.20.1250.20">
    <property type="entry name" value="MFS general substrate transporter like domains"/>
    <property type="match status" value="1"/>
</dbReference>
<evidence type="ECO:0000313" key="11">
    <source>
        <dbReference type="EMBL" id="NGZ77612.1"/>
    </source>
</evidence>
<keyword evidence="5 9" id="KW-0812">Transmembrane</keyword>
<keyword evidence="12" id="KW-1185">Reference proteome</keyword>
<reference evidence="11 12" key="1">
    <citation type="submission" date="2020-01" db="EMBL/GenBank/DDBJ databases">
        <title>Polyphasic characterisation and genomic insights into a novel alkali tolerant bacterium VR-M41.</title>
        <authorList>
            <person name="Vemuluri V.R."/>
        </authorList>
    </citation>
    <scope>NUCLEOTIDE SEQUENCE [LARGE SCALE GENOMIC DNA]</scope>
    <source>
        <strain evidence="11 12">VR-M41</strain>
    </source>
</reference>
<dbReference type="PROSITE" id="PS50850">
    <property type="entry name" value="MFS"/>
    <property type="match status" value="1"/>
</dbReference>
<dbReference type="Proteomes" id="UP000800303">
    <property type="component" value="Unassembled WGS sequence"/>
</dbReference>
<proteinExistence type="inferred from homology"/>
<dbReference type="Gene3D" id="1.20.1720.10">
    <property type="entry name" value="Multidrug resistance protein D"/>
    <property type="match status" value="1"/>
</dbReference>
<evidence type="ECO:0000256" key="2">
    <source>
        <dbReference type="ARBA" id="ARBA00008537"/>
    </source>
</evidence>
<feature type="transmembrane region" description="Helical" evidence="9">
    <location>
        <begin position="93"/>
        <end position="112"/>
    </location>
</feature>